<keyword evidence="4" id="KW-0443">Lipid metabolism</keyword>
<dbReference type="NCBIfam" id="NF004837">
    <property type="entry name" value="PRK06187.1"/>
    <property type="match status" value="1"/>
</dbReference>
<evidence type="ECO:0000256" key="5">
    <source>
        <dbReference type="ARBA" id="ARBA00051915"/>
    </source>
</evidence>
<dbReference type="CDD" id="cd12119">
    <property type="entry name" value="ttLC_FACS_AlkK_like"/>
    <property type="match status" value="1"/>
</dbReference>
<evidence type="ECO:0000313" key="10">
    <source>
        <dbReference type="EMBL" id="QDZ03251.1"/>
    </source>
</evidence>
<dbReference type="RefSeq" id="WP_146301884.1">
    <property type="nucleotide sequence ID" value="NZ_CP042301.2"/>
</dbReference>
<keyword evidence="3" id="KW-0276">Fatty acid metabolism</keyword>
<dbReference type="InterPro" id="IPR042099">
    <property type="entry name" value="ANL_N_sf"/>
</dbReference>
<dbReference type="FunFam" id="3.30.300.30:FF:000008">
    <property type="entry name" value="2,3-dihydroxybenzoate-AMP ligase"/>
    <property type="match status" value="1"/>
</dbReference>
<dbReference type="AlphaFoldDB" id="A0A5B8L5G0"/>
<evidence type="ECO:0000256" key="6">
    <source>
        <dbReference type="ARBA" id="ARBA00066616"/>
    </source>
</evidence>
<dbReference type="PROSITE" id="PS00455">
    <property type="entry name" value="AMP_BINDING"/>
    <property type="match status" value="1"/>
</dbReference>
<keyword evidence="2 10" id="KW-0436">Ligase</keyword>
<dbReference type="InterPro" id="IPR000873">
    <property type="entry name" value="AMP-dep_synth/lig_dom"/>
</dbReference>
<feature type="domain" description="AMP-binding enzyme C-terminal" evidence="9">
    <location>
        <begin position="452"/>
        <end position="526"/>
    </location>
</feature>
<evidence type="ECO:0000256" key="1">
    <source>
        <dbReference type="ARBA" id="ARBA00006432"/>
    </source>
</evidence>
<dbReference type="Gene3D" id="3.30.300.30">
    <property type="match status" value="1"/>
</dbReference>
<dbReference type="PANTHER" id="PTHR43859">
    <property type="entry name" value="ACYL-ACTIVATING ENZYME"/>
    <property type="match status" value="1"/>
</dbReference>
<dbReference type="PANTHER" id="PTHR43859:SF4">
    <property type="entry name" value="BUTANOATE--COA LIGASE AAE1-RELATED"/>
    <property type="match status" value="1"/>
</dbReference>
<evidence type="ECO:0000256" key="3">
    <source>
        <dbReference type="ARBA" id="ARBA00022832"/>
    </source>
</evidence>
<evidence type="ECO:0000256" key="2">
    <source>
        <dbReference type="ARBA" id="ARBA00022598"/>
    </source>
</evidence>
<protein>
    <recommendedName>
        <fullName evidence="7">3-methylmercaptopropionyl-CoA ligase</fullName>
        <ecNumber evidence="6">6.2.1.44</ecNumber>
    </recommendedName>
</protein>
<gene>
    <name evidence="10" type="ORF">FQ775_08285</name>
</gene>
<dbReference type="Pfam" id="PF00501">
    <property type="entry name" value="AMP-binding"/>
    <property type="match status" value="1"/>
</dbReference>
<name>A0A5B8L5G0_9HYPH</name>
<proteinExistence type="inferred from homology"/>
<organism evidence="10 11">
    <name type="scientific">Nitratireductor mangrovi</name>
    <dbReference type="NCBI Taxonomy" id="2599600"/>
    <lineage>
        <taxon>Bacteria</taxon>
        <taxon>Pseudomonadati</taxon>
        <taxon>Pseudomonadota</taxon>
        <taxon>Alphaproteobacteria</taxon>
        <taxon>Hyphomicrobiales</taxon>
        <taxon>Phyllobacteriaceae</taxon>
        <taxon>Nitratireductor</taxon>
    </lineage>
</organism>
<sequence length="548" mass="60109">MHGLMQDRQLLVSGLIEHAARYHPEVEIVSRTCEGPIVRTNWAQVRSRAAKLANALRRLGVQAGDRVATLAWNTHRHLELYFAVSGIGAVLHTVNPRLFPEQIDYILNHAESRVLFFDITFTGLVTNLRPSLVKIEHFVAMTDTANLEEDLAGCEAYEALVEKETDELIWPQFDERSASSLCYTSGTTGNPKGVLYSHRSTVLHSFAACAADGLRLSSADSVLLVVPLFHVNAWGIPYASAMCGAKLALPGPHLDGRSLFELAVAEACNFSLGVPTVWLGFFKHIDETPGLDLAGLKLERVVIGGSAAPRAIIERFRRDLGVFVIHAWGMSETSPLATIGNLLPKHISLSDDDQSDVQVRQGRAIYGVELRIRGEDGEPLAHDGSKAGDLVVRGPWVAAGYFRGEGGEVLDADGWFPTGDVAKIDADGYVQLTDRSKDVIKSGGEWISSIDLENAAVAHPDVAEAAVIGIHHAKWQERPLMIVVPRPGSMPDHQELMRFLSSRVAKWWLPDDIVFAEELPHTATGKLQKTKLREQYRNHVLAPDASHP</sequence>
<reference evidence="10" key="1">
    <citation type="submission" date="2020-04" db="EMBL/GenBank/DDBJ databases">
        <title>Nitratireductor sp. nov. isolated from mangrove soil.</title>
        <authorList>
            <person name="Ye Y."/>
        </authorList>
    </citation>
    <scope>NUCLEOTIDE SEQUENCE</scope>
    <source>
        <strain evidence="10">SY7</strain>
    </source>
</reference>
<dbReference type="EC" id="6.2.1.44" evidence="6"/>
<comment type="catalytic activity">
    <reaction evidence="5">
        <text>3-(methylsulfanyl)propanoate + ATP + CoA = 3-(methylsulfanyl)propanoyl-CoA + AMP + diphosphate</text>
        <dbReference type="Rhea" id="RHEA:43052"/>
        <dbReference type="ChEBI" id="CHEBI:30616"/>
        <dbReference type="ChEBI" id="CHEBI:33019"/>
        <dbReference type="ChEBI" id="CHEBI:49016"/>
        <dbReference type="ChEBI" id="CHEBI:57287"/>
        <dbReference type="ChEBI" id="CHEBI:82815"/>
        <dbReference type="ChEBI" id="CHEBI:456215"/>
        <dbReference type="EC" id="6.2.1.44"/>
    </reaction>
    <physiologicalReaction direction="left-to-right" evidence="5">
        <dbReference type="Rhea" id="RHEA:43053"/>
    </physiologicalReaction>
</comment>
<dbReference type="OrthoDB" id="9803968at2"/>
<evidence type="ECO:0000259" key="8">
    <source>
        <dbReference type="Pfam" id="PF00501"/>
    </source>
</evidence>
<dbReference type="GO" id="GO:0006631">
    <property type="term" value="P:fatty acid metabolic process"/>
    <property type="evidence" value="ECO:0007669"/>
    <property type="project" value="UniProtKB-KW"/>
</dbReference>
<dbReference type="InterPro" id="IPR020845">
    <property type="entry name" value="AMP-binding_CS"/>
</dbReference>
<dbReference type="SUPFAM" id="SSF56801">
    <property type="entry name" value="Acetyl-CoA synthetase-like"/>
    <property type="match status" value="1"/>
</dbReference>
<keyword evidence="11" id="KW-1185">Reference proteome</keyword>
<dbReference type="KEGG" id="niy:FQ775_08285"/>
<dbReference type="Gene3D" id="3.40.50.12780">
    <property type="entry name" value="N-terminal domain of ligase-like"/>
    <property type="match status" value="1"/>
</dbReference>
<feature type="domain" description="AMP-dependent synthetase/ligase" evidence="8">
    <location>
        <begin position="17"/>
        <end position="402"/>
    </location>
</feature>
<evidence type="ECO:0000259" key="9">
    <source>
        <dbReference type="Pfam" id="PF13193"/>
    </source>
</evidence>
<dbReference type="GO" id="GO:0016874">
    <property type="term" value="F:ligase activity"/>
    <property type="evidence" value="ECO:0007669"/>
    <property type="project" value="UniProtKB-KW"/>
</dbReference>
<comment type="similarity">
    <text evidence="1">Belongs to the ATP-dependent AMP-binding enzyme family.</text>
</comment>
<dbReference type="Proteomes" id="UP000321389">
    <property type="component" value="Chromosome"/>
</dbReference>
<dbReference type="EMBL" id="CP042301">
    <property type="protein sequence ID" value="QDZ03251.1"/>
    <property type="molecule type" value="Genomic_DNA"/>
</dbReference>
<accession>A0A5B8L5G0</accession>
<dbReference type="InterPro" id="IPR025110">
    <property type="entry name" value="AMP-bd_C"/>
</dbReference>
<evidence type="ECO:0000256" key="4">
    <source>
        <dbReference type="ARBA" id="ARBA00023098"/>
    </source>
</evidence>
<dbReference type="Pfam" id="PF13193">
    <property type="entry name" value="AMP-binding_C"/>
    <property type="match status" value="1"/>
</dbReference>
<evidence type="ECO:0000256" key="7">
    <source>
        <dbReference type="ARBA" id="ARBA00067668"/>
    </source>
</evidence>
<evidence type="ECO:0000313" key="11">
    <source>
        <dbReference type="Proteomes" id="UP000321389"/>
    </source>
</evidence>
<dbReference type="InterPro" id="IPR045851">
    <property type="entry name" value="AMP-bd_C_sf"/>
</dbReference>